<feature type="transmembrane region" description="Helical" evidence="7">
    <location>
        <begin position="146"/>
        <end position="166"/>
    </location>
</feature>
<dbReference type="InterPro" id="IPR050171">
    <property type="entry name" value="MFS_Transporters"/>
</dbReference>
<dbReference type="PROSITE" id="PS50850">
    <property type="entry name" value="MFS"/>
    <property type="match status" value="1"/>
</dbReference>
<feature type="transmembrane region" description="Helical" evidence="7">
    <location>
        <begin position="17"/>
        <end position="40"/>
    </location>
</feature>
<dbReference type="SUPFAM" id="SSF103473">
    <property type="entry name" value="MFS general substrate transporter"/>
    <property type="match status" value="1"/>
</dbReference>
<evidence type="ECO:0000256" key="5">
    <source>
        <dbReference type="ARBA" id="ARBA00022989"/>
    </source>
</evidence>
<protein>
    <submittedName>
        <fullName evidence="9">MFS transporter</fullName>
    </submittedName>
</protein>
<dbReference type="InterPro" id="IPR020846">
    <property type="entry name" value="MFS_dom"/>
</dbReference>
<name>A0AB39TKM1_9ACTN</name>
<dbReference type="PANTHER" id="PTHR23517">
    <property type="entry name" value="RESISTANCE PROTEIN MDTM, PUTATIVE-RELATED-RELATED"/>
    <property type="match status" value="1"/>
</dbReference>
<feature type="transmembrane region" description="Helical" evidence="7">
    <location>
        <begin position="259"/>
        <end position="276"/>
    </location>
</feature>
<feature type="transmembrane region" description="Helical" evidence="7">
    <location>
        <begin position="221"/>
        <end position="239"/>
    </location>
</feature>
<comment type="subcellular location">
    <subcellularLocation>
        <location evidence="1">Cell membrane</location>
        <topology evidence="1">Multi-pass membrane protein</topology>
    </subcellularLocation>
</comment>
<dbReference type="AlphaFoldDB" id="A0AB39TKM1"/>
<gene>
    <name evidence="9" type="ORF">AB2U05_15755</name>
</gene>
<feature type="transmembrane region" description="Helical" evidence="7">
    <location>
        <begin position="352"/>
        <end position="375"/>
    </location>
</feature>
<dbReference type="RefSeq" id="WP_369183513.1">
    <property type="nucleotide sequence ID" value="NZ_CP163445.1"/>
</dbReference>
<dbReference type="Gene3D" id="1.20.1250.20">
    <property type="entry name" value="MFS general substrate transporter like domains"/>
    <property type="match status" value="1"/>
</dbReference>
<evidence type="ECO:0000256" key="1">
    <source>
        <dbReference type="ARBA" id="ARBA00004651"/>
    </source>
</evidence>
<feature type="transmembrane region" description="Helical" evidence="7">
    <location>
        <begin position="81"/>
        <end position="99"/>
    </location>
</feature>
<dbReference type="PANTHER" id="PTHR23517:SF2">
    <property type="entry name" value="MULTIDRUG RESISTANCE PROTEIN MDTH"/>
    <property type="match status" value="1"/>
</dbReference>
<evidence type="ECO:0000256" key="4">
    <source>
        <dbReference type="ARBA" id="ARBA00022692"/>
    </source>
</evidence>
<keyword evidence="6 7" id="KW-0472">Membrane</keyword>
<dbReference type="GO" id="GO:0005886">
    <property type="term" value="C:plasma membrane"/>
    <property type="evidence" value="ECO:0007669"/>
    <property type="project" value="UniProtKB-SubCell"/>
</dbReference>
<evidence type="ECO:0000256" key="6">
    <source>
        <dbReference type="ARBA" id="ARBA00023136"/>
    </source>
</evidence>
<feature type="transmembrane region" description="Helical" evidence="7">
    <location>
        <begin position="314"/>
        <end position="340"/>
    </location>
</feature>
<proteinExistence type="predicted"/>
<organism evidence="9">
    <name type="scientific">Streptomyces sp. Y1</name>
    <dbReference type="NCBI Taxonomy" id="3238634"/>
    <lineage>
        <taxon>Bacteria</taxon>
        <taxon>Bacillati</taxon>
        <taxon>Actinomycetota</taxon>
        <taxon>Actinomycetes</taxon>
        <taxon>Kitasatosporales</taxon>
        <taxon>Streptomycetaceae</taxon>
        <taxon>Streptomyces</taxon>
    </lineage>
</organism>
<keyword evidence="5 7" id="KW-1133">Transmembrane helix</keyword>
<evidence type="ECO:0000259" key="8">
    <source>
        <dbReference type="PROSITE" id="PS50850"/>
    </source>
</evidence>
<evidence type="ECO:0000256" key="7">
    <source>
        <dbReference type="SAM" id="Phobius"/>
    </source>
</evidence>
<keyword evidence="4 7" id="KW-0812">Transmembrane</keyword>
<keyword evidence="2" id="KW-0813">Transport</keyword>
<evidence type="ECO:0000256" key="2">
    <source>
        <dbReference type="ARBA" id="ARBA00022448"/>
    </source>
</evidence>
<dbReference type="GO" id="GO:0022857">
    <property type="term" value="F:transmembrane transporter activity"/>
    <property type="evidence" value="ECO:0007669"/>
    <property type="project" value="InterPro"/>
</dbReference>
<evidence type="ECO:0000313" key="9">
    <source>
        <dbReference type="EMBL" id="XDQ79810.1"/>
    </source>
</evidence>
<feature type="transmembrane region" description="Helical" evidence="7">
    <location>
        <begin position="105"/>
        <end position="126"/>
    </location>
</feature>
<dbReference type="InterPro" id="IPR036259">
    <property type="entry name" value="MFS_trans_sf"/>
</dbReference>
<feature type="domain" description="Major facilitator superfamily (MFS) profile" evidence="8">
    <location>
        <begin position="14"/>
        <end position="408"/>
    </location>
</feature>
<dbReference type="EMBL" id="CP163445">
    <property type="protein sequence ID" value="XDQ79810.1"/>
    <property type="molecule type" value="Genomic_DNA"/>
</dbReference>
<dbReference type="InterPro" id="IPR011701">
    <property type="entry name" value="MFS"/>
</dbReference>
<sequence length="438" mass="43982">MTNPLALYREFSPRTRAVLAVNAVNSFGGGLVLPFLWIYLQQVRGLPAWVPAVTLAVQAATAVAGGLAWGALLDRLAQRTVVSLVMLIAGLGTALYAFATGPAPALAAAVVYGLGISGVGTVLRFLYAGAASARERGLAFSADYAVFNAMTGLGVLVGGLVAAGAGAGRFTALYLADGLTFLVAAAALRLLLPRAAGEDDGPDEDAKPSGGYREVFRARHLGVLLGTLTMCSLVSYGQFRSGLPGYLTGNGALGPEGLSGAFALNIVVAVLAQILLGEQVQRLRRSTVLAVSGACWAVAWALVAVAGLGHGGGALATALAGVVLLSLGEALVFPVLTALLNDLAEDHVRGRVNALLSVAVSTGSVAGPALAGATLPWARGLPLMAVLIAGCLAVAAVSVRLRAVLRPALDRPSAEPGAEPAPEPAAEPALLAAAPAAG</sequence>
<keyword evidence="3" id="KW-1003">Cell membrane</keyword>
<feature type="transmembrane region" description="Helical" evidence="7">
    <location>
        <begin position="46"/>
        <end position="69"/>
    </location>
</feature>
<evidence type="ECO:0000256" key="3">
    <source>
        <dbReference type="ARBA" id="ARBA00022475"/>
    </source>
</evidence>
<accession>A0AB39TKM1</accession>
<reference evidence="9" key="1">
    <citation type="submission" date="2024-07" db="EMBL/GenBank/DDBJ databases">
        <authorList>
            <person name="Yu S.T."/>
        </authorList>
    </citation>
    <scope>NUCLEOTIDE SEQUENCE</scope>
    <source>
        <strain evidence="9">Y1</strain>
    </source>
</reference>
<feature type="transmembrane region" description="Helical" evidence="7">
    <location>
        <begin position="381"/>
        <end position="401"/>
    </location>
</feature>
<feature type="transmembrane region" description="Helical" evidence="7">
    <location>
        <begin position="288"/>
        <end position="308"/>
    </location>
</feature>
<feature type="transmembrane region" description="Helical" evidence="7">
    <location>
        <begin position="172"/>
        <end position="192"/>
    </location>
</feature>
<dbReference type="Pfam" id="PF07690">
    <property type="entry name" value="MFS_1"/>
    <property type="match status" value="2"/>
</dbReference>